<keyword evidence="1" id="KW-1133">Transmembrane helix</keyword>
<keyword evidence="1" id="KW-0472">Membrane</keyword>
<dbReference type="Proteomes" id="UP001601059">
    <property type="component" value="Unassembled WGS sequence"/>
</dbReference>
<dbReference type="RefSeq" id="WP_389358322.1">
    <property type="nucleotide sequence ID" value="NZ_JBIACK010000001.1"/>
</dbReference>
<organism evidence="2 3">
    <name type="scientific">Cytobacillus spartinae</name>
    <dbReference type="NCBI Taxonomy" id="3299023"/>
    <lineage>
        <taxon>Bacteria</taxon>
        <taxon>Bacillati</taxon>
        <taxon>Bacillota</taxon>
        <taxon>Bacilli</taxon>
        <taxon>Bacillales</taxon>
        <taxon>Bacillaceae</taxon>
        <taxon>Cytobacillus</taxon>
    </lineage>
</organism>
<gene>
    <name evidence="2" type="ORF">ACFYKX_04155</name>
</gene>
<accession>A0ABW6K6K3</accession>
<keyword evidence="3" id="KW-1185">Reference proteome</keyword>
<evidence type="ECO:0000313" key="2">
    <source>
        <dbReference type="EMBL" id="MFE8699811.1"/>
    </source>
</evidence>
<name>A0ABW6K6K3_9BACI</name>
<reference evidence="2 3" key="1">
    <citation type="submission" date="2024-08" db="EMBL/GenBank/DDBJ databases">
        <title>Two novel Cytobacillus novel species.</title>
        <authorList>
            <person name="Liu G."/>
        </authorList>
    </citation>
    <scope>NUCLEOTIDE SEQUENCE [LARGE SCALE GENOMIC DNA]</scope>
    <source>
        <strain evidence="2 3">FJAT-54145</strain>
    </source>
</reference>
<keyword evidence="1" id="KW-0812">Transmembrane</keyword>
<feature type="transmembrane region" description="Helical" evidence="1">
    <location>
        <begin position="37"/>
        <end position="58"/>
    </location>
</feature>
<proteinExistence type="predicted"/>
<feature type="transmembrane region" description="Helical" evidence="1">
    <location>
        <begin position="6"/>
        <end position="25"/>
    </location>
</feature>
<comment type="caution">
    <text evidence="2">The sequence shown here is derived from an EMBL/GenBank/DDBJ whole genome shotgun (WGS) entry which is preliminary data.</text>
</comment>
<sequence length="106" mass="12521">MDFKIEIYEIVIFMLLYGGLFLVTLRSSYLRNKTLFYIKSAFLIVLYVFISIIIWFIYKTEEHHINNHSGYEPISLTSEAIFMILGLSIYSIILLLLGVYLKRKRA</sequence>
<feature type="transmembrane region" description="Helical" evidence="1">
    <location>
        <begin position="80"/>
        <end position="101"/>
    </location>
</feature>
<protein>
    <submittedName>
        <fullName evidence="2">Peptide ABC transporter permease</fullName>
    </submittedName>
</protein>
<evidence type="ECO:0000313" key="3">
    <source>
        <dbReference type="Proteomes" id="UP001601059"/>
    </source>
</evidence>
<dbReference type="EMBL" id="JBIACK010000001">
    <property type="protein sequence ID" value="MFE8699811.1"/>
    <property type="molecule type" value="Genomic_DNA"/>
</dbReference>
<evidence type="ECO:0000256" key="1">
    <source>
        <dbReference type="SAM" id="Phobius"/>
    </source>
</evidence>